<dbReference type="PRINTS" id="PR01840">
    <property type="entry name" value="TATCFAMILY"/>
</dbReference>
<sequence length="266" mass="30648">MDKTDKKQSFLSHLEELRWLFIRCFTGIVICSILAFIFSDFIFDQIIFAPKNTDFPTYTIYRNLAETLSMDTTLFATEFNFELQNRKMEGQLSVLIWTCFSFGVMAAFPLIMFEFWKYISPALYKNEKKYGLLFLSSASLLFFIGVPFGYYVIVPLSINFFSGFSISDVIENQIDVNSYISLVRTTLLASGVVFNLPVIIYFLYRTGLISTAFLKEYRRYAYVIILIASAVITPPDILSQVLLLIPMTILYEASIYLTGTFRLKTV</sequence>
<dbReference type="GO" id="GO:0009977">
    <property type="term" value="F:proton motive force dependent protein transmembrane transporter activity"/>
    <property type="evidence" value="ECO:0007669"/>
    <property type="project" value="TreeGrafter"/>
</dbReference>
<dbReference type="GO" id="GO:0033281">
    <property type="term" value="C:TAT protein transport complex"/>
    <property type="evidence" value="ECO:0007669"/>
    <property type="project" value="UniProtKB-UniRule"/>
</dbReference>
<proteinExistence type="inferred from homology"/>
<comment type="subunit">
    <text evidence="5">Forms a complex with TatA.</text>
</comment>
<comment type="similarity">
    <text evidence="5">Belongs to the TatC family.</text>
</comment>
<feature type="transmembrane region" description="Helical" evidence="5">
    <location>
        <begin position="20"/>
        <end position="43"/>
    </location>
</feature>
<comment type="caution">
    <text evidence="6">The sequence shown here is derived from an EMBL/GenBank/DDBJ whole genome shotgun (WGS) entry which is preliminary data.</text>
</comment>
<name>A0A5M6CRC1_9FLAO</name>
<keyword evidence="2 5" id="KW-0812">Transmembrane</keyword>
<dbReference type="PANTHER" id="PTHR30371:SF0">
    <property type="entry name" value="SEC-INDEPENDENT PROTEIN TRANSLOCASE PROTEIN TATC, CHLOROPLASTIC-RELATED"/>
    <property type="match status" value="1"/>
</dbReference>
<evidence type="ECO:0000256" key="4">
    <source>
        <dbReference type="ARBA" id="ARBA00023136"/>
    </source>
</evidence>
<keyword evidence="5" id="KW-0813">Transport</keyword>
<dbReference type="PANTHER" id="PTHR30371">
    <property type="entry name" value="SEC-INDEPENDENT PROTEIN TRANSLOCASE PROTEIN TATC"/>
    <property type="match status" value="1"/>
</dbReference>
<dbReference type="Proteomes" id="UP000325141">
    <property type="component" value="Unassembled WGS sequence"/>
</dbReference>
<dbReference type="Pfam" id="PF00902">
    <property type="entry name" value="TatC"/>
    <property type="match status" value="1"/>
</dbReference>
<feature type="transmembrane region" description="Helical" evidence="5">
    <location>
        <begin position="94"/>
        <end position="118"/>
    </location>
</feature>
<keyword evidence="7" id="KW-1185">Reference proteome</keyword>
<evidence type="ECO:0000256" key="1">
    <source>
        <dbReference type="ARBA" id="ARBA00004141"/>
    </source>
</evidence>
<feature type="transmembrane region" description="Helical" evidence="5">
    <location>
        <begin position="130"/>
        <end position="153"/>
    </location>
</feature>
<dbReference type="NCBIfam" id="TIGR00945">
    <property type="entry name" value="tatC"/>
    <property type="match status" value="1"/>
</dbReference>
<comment type="caution">
    <text evidence="5">Lacks conserved residue(s) required for the propagation of feature annotation.</text>
</comment>
<comment type="subcellular location">
    <subcellularLocation>
        <location evidence="5">Cell membrane</location>
        <topology evidence="5">Multi-pass membrane protein</topology>
    </subcellularLocation>
    <subcellularLocation>
        <location evidence="1">Membrane</location>
        <topology evidence="1">Multi-pass membrane protein</topology>
    </subcellularLocation>
</comment>
<keyword evidence="5" id="KW-1003">Cell membrane</keyword>
<protein>
    <recommendedName>
        <fullName evidence="5">Sec-independent protein translocase protein TatC</fullName>
    </recommendedName>
</protein>
<gene>
    <name evidence="5 6" type="primary">tatC</name>
    <name evidence="6" type="ORF">F0460_04590</name>
</gene>
<feature type="transmembrane region" description="Helical" evidence="5">
    <location>
        <begin position="187"/>
        <end position="208"/>
    </location>
</feature>
<keyword evidence="4 5" id="KW-0472">Membrane</keyword>
<dbReference type="GO" id="GO:0043953">
    <property type="term" value="P:protein transport by the Tat complex"/>
    <property type="evidence" value="ECO:0007669"/>
    <property type="project" value="UniProtKB-UniRule"/>
</dbReference>
<dbReference type="AlphaFoldDB" id="A0A5M6CRC1"/>
<keyword evidence="3 5" id="KW-1133">Transmembrane helix</keyword>
<organism evidence="6 7">
    <name type="scientific">Paenimyroides baculatum</name>
    <dbReference type="NCBI Taxonomy" id="2608000"/>
    <lineage>
        <taxon>Bacteria</taxon>
        <taxon>Pseudomonadati</taxon>
        <taxon>Bacteroidota</taxon>
        <taxon>Flavobacteriia</taxon>
        <taxon>Flavobacteriales</taxon>
        <taxon>Flavobacteriaceae</taxon>
        <taxon>Paenimyroides</taxon>
    </lineage>
</organism>
<dbReference type="InterPro" id="IPR002033">
    <property type="entry name" value="TatC"/>
</dbReference>
<evidence type="ECO:0000313" key="6">
    <source>
        <dbReference type="EMBL" id="KAA5535719.1"/>
    </source>
</evidence>
<keyword evidence="5" id="KW-0653">Protein transport</keyword>
<reference evidence="6 7" key="1">
    <citation type="submission" date="2019-09" db="EMBL/GenBank/DDBJ databases">
        <title>Genome sequence and assembly of Flavobacterium sp.</title>
        <authorList>
            <person name="Chhetri G."/>
        </authorList>
    </citation>
    <scope>NUCLEOTIDE SEQUENCE [LARGE SCALE GENOMIC DNA]</scope>
    <source>
        <strain evidence="6 7">SNL9</strain>
    </source>
</reference>
<evidence type="ECO:0000256" key="3">
    <source>
        <dbReference type="ARBA" id="ARBA00022989"/>
    </source>
</evidence>
<accession>A0A5M6CRC1</accession>
<feature type="transmembrane region" description="Helical" evidence="5">
    <location>
        <begin position="220"/>
        <end position="237"/>
    </location>
</feature>
<evidence type="ECO:0000256" key="5">
    <source>
        <dbReference type="HAMAP-Rule" id="MF_00902"/>
    </source>
</evidence>
<dbReference type="RefSeq" id="WP_150010738.1">
    <property type="nucleotide sequence ID" value="NZ_VWSG01000003.1"/>
</dbReference>
<dbReference type="HAMAP" id="MF_00902">
    <property type="entry name" value="TatC"/>
    <property type="match status" value="1"/>
</dbReference>
<evidence type="ECO:0000313" key="7">
    <source>
        <dbReference type="Proteomes" id="UP000325141"/>
    </source>
</evidence>
<keyword evidence="5" id="KW-0811">Translocation</keyword>
<dbReference type="GO" id="GO:0065002">
    <property type="term" value="P:intracellular protein transmembrane transport"/>
    <property type="evidence" value="ECO:0007669"/>
    <property type="project" value="TreeGrafter"/>
</dbReference>
<dbReference type="EMBL" id="VWSG01000003">
    <property type="protein sequence ID" value="KAA5535719.1"/>
    <property type="molecule type" value="Genomic_DNA"/>
</dbReference>
<evidence type="ECO:0000256" key="2">
    <source>
        <dbReference type="ARBA" id="ARBA00022692"/>
    </source>
</evidence>
<comment type="function">
    <text evidence="5">Part of the twin-arginine translocation (Tat) system that transports large folded proteins containing a characteristic twin-arginine motif in their signal peptide across membranes.</text>
</comment>